<dbReference type="GO" id="GO:0000287">
    <property type="term" value="F:magnesium ion binding"/>
    <property type="evidence" value="ECO:0007669"/>
    <property type="project" value="TreeGrafter"/>
</dbReference>
<accession>A0A9P9ITK3</accession>
<dbReference type="Proteomes" id="UP000700596">
    <property type="component" value="Unassembled WGS sequence"/>
</dbReference>
<feature type="region of interest" description="Disordered" evidence="2">
    <location>
        <begin position="127"/>
        <end position="171"/>
    </location>
</feature>
<evidence type="ECO:0000313" key="5">
    <source>
        <dbReference type="Proteomes" id="UP000700596"/>
    </source>
</evidence>
<dbReference type="OrthoDB" id="5430812at2759"/>
<keyword evidence="3" id="KW-1133">Transmembrane helix</keyword>
<feature type="transmembrane region" description="Helical" evidence="3">
    <location>
        <begin position="544"/>
        <end position="566"/>
    </location>
</feature>
<sequence length="606" mass="69664">MDQPFRPATPMGDLPTYYSDLGDEDITAAFRDFDDERNFDLFDRRTRDPRSSNFCMDFGDDEAWCAFDLGADSYSRLIQAPRSSHMHTRWINIWMPYNQKDMLHALAKHYDFSPRLLGLMCSNPLPPKPKSLQSKKSSATLRSRRSNKSHKSQKSQGSGKSSKEESLDSEESIGMTDMMHSTQLEMVRDLSHYNIVDDVWHWSSVDWGRRFVCLGYNSLHNVRTNSALHSHDDDVDRSRDIPHGKRIWTWLLLCEDKTVISICEDPFPFSDYPFKAHELKTLYTIRRNLVNVFRQLTKAQTPLHENSLIKLPIRHRIGNSEEETAHRPTDAPGLLFYYLFEDWFTTYSLVTRSEHGYAFELDRLRREMLHKANLTHVDQLHHIGCQLAVLKRVYQSYSLIIERVLKKQEATLASLKNSHIVSGLDSLASSVPIVPNPSSVPMIPESDSLLGVSLSSAARVRFERLADRIALYALSEIQECIDQKESLVMMNFNLIAIKESFSVERLTRITLLLAEITILFMPVTLMTGYFSIQFRGLEFEVASYWYAFTAIMVASLVAVFGFSFFSGTMDKKIISRSWSRVVFDFSKRWVVDRKKGWGGSAGSSGF</sequence>
<dbReference type="EMBL" id="JAGMWT010000004">
    <property type="protein sequence ID" value="KAH7130610.1"/>
    <property type="molecule type" value="Genomic_DNA"/>
</dbReference>
<dbReference type="PANTHER" id="PTHR46494:SF1">
    <property type="entry name" value="CORA FAMILY METAL ION TRANSPORTER (EUROFUNG)"/>
    <property type="match status" value="1"/>
</dbReference>
<comment type="subcellular location">
    <subcellularLocation>
        <location evidence="1">Cell membrane</location>
        <topology evidence="1">Multi-pass membrane protein</topology>
    </subcellularLocation>
</comment>
<evidence type="ECO:0000313" key="4">
    <source>
        <dbReference type="EMBL" id="KAH7130610.1"/>
    </source>
</evidence>
<evidence type="ECO:0000256" key="3">
    <source>
        <dbReference type="SAM" id="Phobius"/>
    </source>
</evidence>
<proteinExistence type="predicted"/>
<comment type="caution">
    <text evidence="4">The sequence shown here is derived from an EMBL/GenBank/DDBJ whole genome shotgun (WGS) entry which is preliminary data.</text>
</comment>
<gene>
    <name evidence="4" type="ORF">B0J11DRAFT_483325</name>
</gene>
<reference evidence="4" key="1">
    <citation type="journal article" date="2021" name="Nat. Commun.">
        <title>Genetic determinants of endophytism in the Arabidopsis root mycobiome.</title>
        <authorList>
            <person name="Mesny F."/>
            <person name="Miyauchi S."/>
            <person name="Thiergart T."/>
            <person name="Pickel B."/>
            <person name="Atanasova L."/>
            <person name="Karlsson M."/>
            <person name="Huettel B."/>
            <person name="Barry K.W."/>
            <person name="Haridas S."/>
            <person name="Chen C."/>
            <person name="Bauer D."/>
            <person name="Andreopoulos W."/>
            <person name="Pangilinan J."/>
            <person name="LaButti K."/>
            <person name="Riley R."/>
            <person name="Lipzen A."/>
            <person name="Clum A."/>
            <person name="Drula E."/>
            <person name="Henrissat B."/>
            <person name="Kohler A."/>
            <person name="Grigoriev I.V."/>
            <person name="Martin F.M."/>
            <person name="Hacquard S."/>
        </authorList>
    </citation>
    <scope>NUCLEOTIDE SEQUENCE</scope>
    <source>
        <strain evidence="4">MPI-CAGE-CH-0243</strain>
    </source>
</reference>
<protein>
    <submittedName>
        <fullName evidence="4">Uncharacterized protein</fullName>
    </submittedName>
</protein>
<evidence type="ECO:0000256" key="2">
    <source>
        <dbReference type="SAM" id="MobiDB-lite"/>
    </source>
</evidence>
<dbReference type="Pfam" id="PF01544">
    <property type="entry name" value="CorA"/>
    <property type="match status" value="1"/>
</dbReference>
<dbReference type="PANTHER" id="PTHR46494">
    <property type="entry name" value="CORA FAMILY METAL ION TRANSPORTER (EUROFUNG)"/>
    <property type="match status" value="1"/>
</dbReference>
<dbReference type="GO" id="GO:0050897">
    <property type="term" value="F:cobalt ion binding"/>
    <property type="evidence" value="ECO:0007669"/>
    <property type="project" value="TreeGrafter"/>
</dbReference>
<keyword evidence="5" id="KW-1185">Reference proteome</keyword>
<name>A0A9P9ITK3_9PLEO</name>
<organism evidence="4 5">
    <name type="scientific">Dendryphion nanum</name>
    <dbReference type="NCBI Taxonomy" id="256645"/>
    <lineage>
        <taxon>Eukaryota</taxon>
        <taxon>Fungi</taxon>
        <taxon>Dikarya</taxon>
        <taxon>Ascomycota</taxon>
        <taxon>Pezizomycotina</taxon>
        <taxon>Dothideomycetes</taxon>
        <taxon>Pleosporomycetidae</taxon>
        <taxon>Pleosporales</taxon>
        <taxon>Torulaceae</taxon>
        <taxon>Dendryphion</taxon>
    </lineage>
</organism>
<evidence type="ECO:0000256" key="1">
    <source>
        <dbReference type="ARBA" id="ARBA00004651"/>
    </source>
</evidence>
<feature type="transmembrane region" description="Helical" evidence="3">
    <location>
        <begin position="509"/>
        <end position="532"/>
    </location>
</feature>
<dbReference type="GO" id="GO:0015095">
    <property type="term" value="F:magnesium ion transmembrane transporter activity"/>
    <property type="evidence" value="ECO:0007669"/>
    <property type="project" value="TreeGrafter"/>
</dbReference>
<dbReference type="GO" id="GO:0015087">
    <property type="term" value="F:cobalt ion transmembrane transporter activity"/>
    <property type="evidence" value="ECO:0007669"/>
    <property type="project" value="TreeGrafter"/>
</dbReference>
<dbReference type="AlphaFoldDB" id="A0A9P9ITK3"/>
<keyword evidence="3" id="KW-0812">Transmembrane</keyword>
<dbReference type="InterPro" id="IPR002523">
    <property type="entry name" value="MgTranspt_CorA/ZnTranspt_ZntB"/>
</dbReference>
<feature type="compositionally biased region" description="Basic residues" evidence="2">
    <location>
        <begin position="142"/>
        <end position="153"/>
    </location>
</feature>
<dbReference type="GO" id="GO:0005886">
    <property type="term" value="C:plasma membrane"/>
    <property type="evidence" value="ECO:0007669"/>
    <property type="project" value="UniProtKB-SubCell"/>
</dbReference>
<keyword evidence="3" id="KW-0472">Membrane</keyword>